<keyword evidence="2" id="KW-1185">Reference proteome</keyword>
<evidence type="ECO:0008006" key="3">
    <source>
        <dbReference type="Google" id="ProtNLM"/>
    </source>
</evidence>
<accession>A0A8J3APX9</accession>
<organism evidence="1 2">
    <name type="scientific">Gottfriedia solisilvae</name>
    <dbReference type="NCBI Taxonomy" id="1516104"/>
    <lineage>
        <taxon>Bacteria</taxon>
        <taxon>Bacillati</taxon>
        <taxon>Bacillota</taxon>
        <taxon>Bacilli</taxon>
        <taxon>Bacillales</taxon>
        <taxon>Bacillaceae</taxon>
        <taxon>Gottfriedia</taxon>
    </lineage>
</organism>
<evidence type="ECO:0000313" key="1">
    <source>
        <dbReference type="EMBL" id="GGI17785.1"/>
    </source>
</evidence>
<protein>
    <recommendedName>
        <fullName evidence="3">Pentapeptide repeat-containing protein</fullName>
    </recommendedName>
</protein>
<name>A0A8J3APX9_9BACI</name>
<gene>
    <name evidence="1" type="ORF">GCM10007380_39670</name>
</gene>
<reference evidence="2" key="1">
    <citation type="journal article" date="2019" name="Int. J. Syst. Evol. Microbiol.">
        <title>The Global Catalogue of Microorganisms (GCM) 10K type strain sequencing project: providing services to taxonomists for standard genome sequencing and annotation.</title>
        <authorList>
            <consortium name="The Broad Institute Genomics Platform"/>
            <consortium name="The Broad Institute Genome Sequencing Center for Infectious Disease"/>
            <person name="Wu L."/>
            <person name="Ma J."/>
        </authorList>
    </citation>
    <scope>NUCLEOTIDE SEQUENCE [LARGE SCALE GENOMIC DNA]</scope>
    <source>
        <strain evidence="2">CGMCC 1.14993</strain>
    </source>
</reference>
<evidence type="ECO:0000313" key="2">
    <source>
        <dbReference type="Proteomes" id="UP000626244"/>
    </source>
</evidence>
<proteinExistence type="predicted"/>
<comment type="caution">
    <text evidence="1">The sequence shown here is derived from an EMBL/GenBank/DDBJ whole genome shotgun (WGS) entry which is preliminary data.</text>
</comment>
<dbReference type="OrthoDB" id="67652at2"/>
<dbReference type="AlphaFoldDB" id="A0A8J3APX9"/>
<dbReference type="EMBL" id="BMHB01000004">
    <property type="protein sequence ID" value="GGI17785.1"/>
    <property type="molecule type" value="Genomic_DNA"/>
</dbReference>
<dbReference type="Proteomes" id="UP000626244">
    <property type="component" value="Unassembled WGS sequence"/>
</dbReference>
<sequence length="128" mass="15275">MEFLSEEILFALIDKELPIFDKKFKTIDFRKNGFSNEERILNRIIFENCRFDYLDLGFVTFENSLTFKHCVIKNGFFHSVHFKGDLIIENCIFEKETDFSCGEIYSSFTLLKTTFNQYVDFFDTFFNG</sequence>
<dbReference type="RefSeq" id="WP_088003294.1">
    <property type="nucleotide sequence ID" value="NZ_BMHB01000004.1"/>
</dbReference>